<dbReference type="Pfam" id="PF12833">
    <property type="entry name" value="HTH_18"/>
    <property type="match status" value="1"/>
</dbReference>
<dbReference type="PANTHER" id="PTHR43280:SF30">
    <property type="entry name" value="MMSAB OPERON REGULATORY PROTEIN"/>
    <property type="match status" value="1"/>
</dbReference>
<dbReference type="InterPro" id="IPR003313">
    <property type="entry name" value="AraC-bd"/>
</dbReference>
<feature type="domain" description="HTH araC/xylS-type" evidence="4">
    <location>
        <begin position="186"/>
        <end position="284"/>
    </location>
</feature>
<organism evidence="5 6">
    <name type="scientific">Paenibacillus albilobatus</name>
    <dbReference type="NCBI Taxonomy" id="2716884"/>
    <lineage>
        <taxon>Bacteria</taxon>
        <taxon>Bacillati</taxon>
        <taxon>Bacillota</taxon>
        <taxon>Bacilli</taxon>
        <taxon>Bacillales</taxon>
        <taxon>Paenibacillaceae</taxon>
        <taxon>Paenibacillus</taxon>
    </lineage>
</organism>
<evidence type="ECO:0000313" key="5">
    <source>
        <dbReference type="EMBL" id="GIO33967.1"/>
    </source>
</evidence>
<name>A0A919XNN1_9BACL</name>
<evidence type="ECO:0000313" key="6">
    <source>
        <dbReference type="Proteomes" id="UP000679779"/>
    </source>
</evidence>
<keyword evidence="1" id="KW-0805">Transcription regulation</keyword>
<proteinExistence type="predicted"/>
<evidence type="ECO:0000259" key="4">
    <source>
        <dbReference type="PROSITE" id="PS01124"/>
    </source>
</evidence>
<dbReference type="GO" id="GO:0003700">
    <property type="term" value="F:DNA-binding transcription factor activity"/>
    <property type="evidence" value="ECO:0007669"/>
    <property type="project" value="InterPro"/>
</dbReference>
<evidence type="ECO:0000256" key="1">
    <source>
        <dbReference type="ARBA" id="ARBA00023015"/>
    </source>
</evidence>
<keyword evidence="2" id="KW-0238">DNA-binding</keyword>
<keyword evidence="6" id="KW-1185">Reference proteome</keyword>
<dbReference type="InterPro" id="IPR009057">
    <property type="entry name" value="Homeodomain-like_sf"/>
</dbReference>
<dbReference type="RefSeq" id="WP_160045535.1">
    <property type="nucleotide sequence ID" value="NZ_BORQ01000007.1"/>
</dbReference>
<dbReference type="Gene3D" id="1.10.10.60">
    <property type="entry name" value="Homeodomain-like"/>
    <property type="match status" value="2"/>
</dbReference>
<dbReference type="SMART" id="SM00342">
    <property type="entry name" value="HTH_ARAC"/>
    <property type="match status" value="1"/>
</dbReference>
<dbReference type="Pfam" id="PF02311">
    <property type="entry name" value="AraC_binding"/>
    <property type="match status" value="1"/>
</dbReference>
<sequence>MECLELAIPPLPSLVTVGHAMWVPGNCHFERSFDVYDVIFVKSGAMYMREDRVEYAIGGGQMLVLEPGKTHAGSAPCTEETEVYWVHFKHPAALRKLDAKEIPWSAVLPQGRDSDTRPADQTMYLPKHGDIPFGKLLPVLGQMVKLNAQLSVEHSLQLQTLFCELLETLQTEAKARQASRSSALAKETVLYLQNQWSEPFHSKSMEEALHFQFDHITRCMKKHTGMTPLQYVHHLRISHAVTLLAQTTLSVQEIAERVGIPNASFFGRLFRERMGITPGQYRIQRQRHL</sequence>
<dbReference type="InterPro" id="IPR018062">
    <property type="entry name" value="HTH_AraC-typ_CS"/>
</dbReference>
<dbReference type="SUPFAM" id="SSF51215">
    <property type="entry name" value="Regulatory protein AraC"/>
    <property type="match status" value="1"/>
</dbReference>
<dbReference type="AlphaFoldDB" id="A0A919XNN1"/>
<gene>
    <name evidence="5" type="primary">yisR_3</name>
    <name evidence="5" type="ORF">J2TS6_51080</name>
</gene>
<dbReference type="InterPro" id="IPR037923">
    <property type="entry name" value="HTH-like"/>
</dbReference>
<dbReference type="Proteomes" id="UP000679779">
    <property type="component" value="Unassembled WGS sequence"/>
</dbReference>
<dbReference type="PROSITE" id="PS00041">
    <property type="entry name" value="HTH_ARAC_FAMILY_1"/>
    <property type="match status" value="1"/>
</dbReference>
<accession>A0A919XNN1</accession>
<dbReference type="EMBL" id="BORQ01000007">
    <property type="protein sequence ID" value="GIO33967.1"/>
    <property type="molecule type" value="Genomic_DNA"/>
</dbReference>
<dbReference type="SUPFAM" id="SSF46689">
    <property type="entry name" value="Homeodomain-like"/>
    <property type="match status" value="1"/>
</dbReference>
<comment type="caution">
    <text evidence="5">The sequence shown here is derived from an EMBL/GenBank/DDBJ whole genome shotgun (WGS) entry which is preliminary data.</text>
</comment>
<dbReference type="PROSITE" id="PS01124">
    <property type="entry name" value="HTH_ARAC_FAMILY_2"/>
    <property type="match status" value="1"/>
</dbReference>
<evidence type="ECO:0000256" key="2">
    <source>
        <dbReference type="ARBA" id="ARBA00023125"/>
    </source>
</evidence>
<dbReference type="PRINTS" id="PR00032">
    <property type="entry name" value="HTHARAC"/>
</dbReference>
<reference evidence="5" key="1">
    <citation type="submission" date="2021-03" db="EMBL/GenBank/DDBJ databases">
        <title>Antimicrobial resistance genes in bacteria isolated from Japanese honey, and their potential for conferring macrolide and lincosamide resistance in the American foulbrood pathogen Paenibacillus larvae.</title>
        <authorList>
            <person name="Okamoto M."/>
            <person name="Kumagai M."/>
            <person name="Kanamori H."/>
            <person name="Takamatsu D."/>
        </authorList>
    </citation>
    <scope>NUCLEOTIDE SEQUENCE</scope>
    <source>
        <strain evidence="5">J2TS6</strain>
    </source>
</reference>
<protein>
    <submittedName>
        <fullName evidence="5">HTH-type transcriptional regulator YisR</fullName>
    </submittedName>
</protein>
<keyword evidence="3" id="KW-0804">Transcription</keyword>
<dbReference type="PANTHER" id="PTHR43280">
    <property type="entry name" value="ARAC-FAMILY TRANSCRIPTIONAL REGULATOR"/>
    <property type="match status" value="1"/>
</dbReference>
<evidence type="ECO:0000256" key="3">
    <source>
        <dbReference type="ARBA" id="ARBA00023163"/>
    </source>
</evidence>
<dbReference type="GO" id="GO:0043565">
    <property type="term" value="F:sequence-specific DNA binding"/>
    <property type="evidence" value="ECO:0007669"/>
    <property type="project" value="InterPro"/>
</dbReference>
<dbReference type="InterPro" id="IPR018060">
    <property type="entry name" value="HTH_AraC"/>
</dbReference>
<dbReference type="InterPro" id="IPR020449">
    <property type="entry name" value="Tscrpt_reg_AraC-type_HTH"/>
</dbReference>